<evidence type="ECO:0000313" key="6">
    <source>
        <dbReference type="Proteomes" id="UP000298246"/>
    </source>
</evidence>
<dbReference type="Gene3D" id="1.50.10.10">
    <property type="match status" value="1"/>
</dbReference>
<dbReference type="AlphaFoldDB" id="A0A4Y8Q9I9"/>
<keyword evidence="6" id="KW-1185">Reference proteome</keyword>
<comment type="similarity">
    <text evidence="2">Belongs to the N-acylglucosamine 2-epimerase family.</text>
</comment>
<evidence type="ECO:0000256" key="1">
    <source>
        <dbReference type="ARBA" id="ARBA00001470"/>
    </source>
</evidence>
<dbReference type="OrthoDB" id="5141876at2"/>
<dbReference type="InterPro" id="IPR028584">
    <property type="entry name" value="Cellobiose_2_epim"/>
</dbReference>
<protein>
    <recommendedName>
        <fullName evidence="4">Cellobiose 2-epimerase</fullName>
        <shortName evidence="4">CE</shortName>
        <ecNumber evidence="4">5.1.3.11</ecNumber>
    </recommendedName>
</protein>
<dbReference type="PANTHER" id="PTHR15108">
    <property type="entry name" value="N-ACYLGLUCOSAMINE-2-EPIMERASE"/>
    <property type="match status" value="1"/>
</dbReference>
<accession>A0A4Y8Q9I9</accession>
<comment type="caution">
    <text evidence="5">The sequence shown here is derived from an EMBL/GenBank/DDBJ whole genome shotgun (WGS) entry which is preliminary data.</text>
</comment>
<dbReference type="InterPro" id="IPR012341">
    <property type="entry name" value="6hp_glycosidase-like_sf"/>
</dbReference>
<comment type="catalytic activity">
    <reaction evidence="1 4">
        <text>D-cellobiose = beta-D-glucosyl-(1-&gt;4)-D-mannopyranose</text>
        <dbReference type="Rhea" id="RHEA:23384"/>
        <dbReference type="ChEBI" id="CHEBI:17057"/>
        <dbReference type="ChEBI" id="CHEBI:47931"/>
        <dbReference type="EC" id="5.1.3.11"/>
    </reaction>
</comment>
<dbReference type="SUPFAM" id="SSF48208">
    <property type="entry name" value="Six-hairpin glycosidases"/>
    <property type="match status" value="1"/>
</dbReference>
<evidence type="ECO:0000256" key="4">
    <source>
        <dbReference type="HAMAP-Rule" id="MF_00929"/>
    </source>
</evidence>
<organism evidence="5 6">
    <name type="scientific">Paenibacillus athensensis</name>
    <dbReference type="NCBI Taxonomy" id="1967502"/>
    <lineage>
        <taxon>Bacteria</taxon>
        <taxon>Bacillati</taxon>
        <taxon>Bacillota</taxon>
        <taxon>Bacilli</taxon>
        <taxon>Bacillales</taxon>
        <taxon>Paenibacillaceae</taxon>
        <taxon>Paenibacillus</taxon>
    </lineage>
</organism>
<dbReference type="RefSeq" id="WP_134749271.1">
    <property type="nucleotide sequence ID" value="NZ_MYFO02000004.1"/>
</dbReference>
<proteinExistence type="inferred from homology"/>
<dbReference type="HAMAP" id="MF_00929">
    <property type="entry name" value="Cellobiose_2_epim"/>
    <property type="match status" value="1"/>
</dbReference>
<gene>
    <name evidence="5" type="ORF">B5M42_02285</name>
</gene>
<evidence type="ECO:0000256" key="2">
    <source>
        <dbReference type="ARBA" id="ARBA00008558"/>
    </source>
</evidence>
<dbReference type="EMBL" id="MYFO01000002">
    <property type="protein sequence ID" value="TFE91294.1"/>
    <property type="molecule type" value="Genomic_DNA"/>
</dbReference>
<dbReference type="InterPro" id="IPR008928">
    <property type="entry name" value="6-hairpin_glycosidase_sf"/>
</dbReference>
<dbReference type="GO" id="GO:0047736">
    <property type="term" value="F:cellobiose epimerase activity"/>
    <property type="evidence" value="ECO:0007669"/>
    <property type="project" value="UniProtKB-UniRule"/>
</dbReference>
<evidence type="ECO:0000256" key="3">
    <source>
        <dbReference type="ARBA" id="ARBA00023235"/>
    </source>
</evidence>
<name>A0A4Y8Q9I9_9BACL</name>
<dbReference type="GO" id="GO:0005975">
    <property type="term" value="P:carbohydrate metabolic process"/>
    <property type="evidence" value="ECO:0007669"/>
    <property type="project" value="InterPro"/>
</dbReference>
<dbReference type="Proteomes" id="UP000298246">
    <property type="component" value="Unassembled WGS sequence"/>
</dbReference>
<comment type="similarity">
    <text evidence="4">Belongs to the cellobiose 2-epimerase family.</text>
</comment>
<dbReference type="InterPro" id="IPR010819">
    <property type="entry name" value="AGE/CE"/>
</dbReference>
<dbReference type="Pfam" id="PF07221">
    <property type="entry name" value="GlcNAc_2-epim"/>
    <property type="match status" value="1"/>
</dbReference>
<dbReference type="EC" id="5.1.3.11" evidence="4"/>
<keyword evidence="3 4" id="KW-0413">Isomerase</keyword>
<evidence type="ECO:0000313" key="5">
    <source>
        <dbReference type="EMBL" id="TFE91294.1"/>
    </source>
</evidence>
<reference evidence="5 6" key="1">
    <citation type="submission" date="2017-03" db="EMBL/GenBank/DDBJ databases">
        <title>Isolation of Levoglucosan Utilizing Bacteria.</title>
        <authorList>
            <person name="Arya A.S."/>
        </authorList>
    </citation>
    <scope>NUCLEOTIDE SEQUENCE [LARGE SCALE GENOMIC DNA]</scope>
    <source>
        <strain evidence="5 6">MEC069</strain>
    </source>
</reference>
<comment type="function">
    <text evidence="4">Catalyzes the reversible epimerization of cellobiose to 4-O-beta-D-glucopyranosyl-D-mannose (Glc-Man).</text>
</comment>
<sequence length="416" mass="47692">MGLHFPALRMEAERELDSLLSFWLTHVQDDAHGGFIGTIRYPLQPVPDAPKALVLHARILWTFSAAYRLKPDARYAAFADRAFAYLEASFRDRLHGGYYWELHADGTPSVPDKRIYGQSFALYGLSEYYRAFGKPGALDAAISLFELLEQRCADVEHGGYLEVFARDWTHTPVTRRLHDSGRPYVVDKSMNAHLHMLEAYTCLYRVWPNDALRRQLTMLVFIVQERIVHPKTSRFVLFFDAAWQPLSAIESYGHDIEGSWLLCEAAEMLGDAELTRDTSRTALRMAQATLAEGVDVDGGVFHEREPGRGLDTDKLWWPQAEAVVGFFNAYQWSGNRVYAEAALRTWRFILTALKDREHGEWYWRVSREGNIYPEDPKTNAWKCPYHNGRACMELIERLERLEQQPAEAPESSPSGV</sequence>